<name>A0ACB8B6T7_9AGAM</name>
<evidence type="ECO:0000313" key="2">
    <source>
        <dbReference type="Proteomes" id="UP000790709"/>
    </source>
</evidence>
<dbReference type="Proteomes" id="UP000790709">
    <property type="component" value="Unassembled WGS sequence"/>
</dbReference>
<gene>
    <name evidence="1" type="ORF">BV22DRAFT_1020341</name>
</gene>
<dbReference type="EMBL" id="MU266551">
    <property type="protein sequence ID" value="KAH7920928.1"/>
    <property type="molecule type" value="Genomic_DNA"/>
</dbReference>
<organism evidence="1 2">
    <name type="scientific">Leucogyrophana mollusca</name>
    <dbReference type="NCBI Taxonomy" id="85980"/>
    <lineage>
        <taxon>Eukaryota</taxon>
        <taxon>Fungi</taxon>
        <taxon>Dikarya</taxon>
        <taxon>Basidiomycota</taxon>
        <taxon>Agaricomycotina</taxon>
        <taxon>Agaricomycetes</taxon>
        <taxon>Agaricomycetidae</taxon>
        <taxon>Boletales</taxon>
        <taxon>Boletales incertae sedis</taxon>
        <taxon>Leucogyrophana</taxon>
    </lineage>
</organism>
<proteinExistence type="predicted"/>
<protein>
    <submittedName>
        <fullName evidence="1">Uncharacterized protein</fullName>
    </submittedName>
</protein>
<reference evidence="1" key="1">
    <citation type="journal article" date="2021" name="New Phytol.">
        <title>Evolutionary innovations through gain and loss of genes in the ectomycorrhizal Boletales.</title>
        <authorList>
            <person name="Wu G."/>
            <person name="Miyauchi S."/>
            <person name="Morin E."/>
            <person name="Kuo A."/>
            <person name="Drula E."/>
            <person name="Varga T."/>
            <person name="Kohler A."/>
            <person name="Feng B."/>
            <person name="Cao Y."/>
            <person name="Lipzen A."/>
            <person name="Daum C."/>
            <person name="Hundley H."/>
            <person name="Pangilinan J."/>
            <person name="Johnson J."/>
            <person name="Barry K."/>
            <person name="LaButti K."/>
            <person name="Ng V."/>
            <person name="Ahrendt S."/>
            <person name="Min B."/>
            <person name="Choi I.G."/>
            <person name="Park H."/>
            <person name="Plett J.M."/>
            <person name="Magnuson J."/>
            <person name="Spatafora J.W."/>
            <person name="Nagy L.G."/>
            <person name="Henrissat B."/>
            <person name="Grigoriev I.V."/>
            <person name="Yang Z.L."/>
            <person name="Xu J."/>
            <person name="Martin F.M."/>
        </authorList>
    </citation>
    <scope>NUCLEOTIDE SEQUENCE</scope>
    <source>
        <strain evidence="1">KUC20120723A-06</strain>
    </source>
</reference>
<accession>A0ACB8B6T7</accession>
<evidence type="ECO:0000313" key="1">
    <source>
        <dbReference type="EMBL" id="KAH7920928.1"/>
    </source>
</evidence>
<sequence>MPTAAARITYVAKPSGVWAPDDVPPLALLEPSLGAGAKLRLDKSSSGQFELSRKIRAVCDAFRNVVQVAFGVTCHEHIPTLGALCSTVIGQNIPLGGVGAISDRNEDDQVDDNELLQLVDDIYESVPPHLRSPITHPAHIPYLVDLHARWINAMGTPSTTEGLSPYTTSAFSRAVLDALVGSGAHAAWGCKAVRRFAHKLETCDFESFVPMVNGLADAIAAIERGQLKGKAKNTQTVDTSALKQQLADWINILIDHMFDENGKTQDTTYTQYLDIDTSVALLERCCAAKWHVMRIGPTGSDTGLSDVLTTLATCLFLTYRGTPEKIHLIENLLKETRPNTTTFAKLVACMIPTQLGISPRESAERFMIQLQAYSSVLRHAGLRSLEASLWACALRHFETTIDTNQVGMETYRQMLTEGVDDAERRCFGSDMPDGSPSQLTQSQLRSHRRQRPSGEWEWEEMVGCWIRKTPDHKRRKVDHESPAFIRRLLRRGSARTPLIASRPASASSSSTTSSRPIFSRSPSLQTSDSFDEESDPSSDGYDKENDPVLRSPTLPRKPLSNRRTSNFSSLLADAQMNRIVLHPKQKPQSTIVQKSVPIPTRHLLPQHTPPRPSRPPRESIPDIICAPVVLPSDDSLDLFAYATSSPTR</sequence>
<comment type="caution">
    <text evidence="1">The sequence shown here is derived from an EMBL/GenBank/DDBJ whole genome shotgun (WGS) entry which is preliminary data.</text>
</comment>
<keyword evidence="2" id="KW-1185">Reference proteome</keyword>